<organism evidence="5 6">
    <name type="scientific">Companilactobacillus zhachilii</name>
    <dbReference type="NCBI Taxonomy" id="2304606"/>
    <lineage>
        <taxon>Bacteria</taxon>
        <taxon>Bacillati</taxon>
        <taxon>Bacillota</taxon>
        <taxon>Bacilli</taxon>
        <taxon>Lactobacillales</taxon>
        <taxon>Lactobacillaceae</taxon>
        <taxon>Companilactobacillus</taxon>
    </lineage>
</organism>
<dbReference type="InterPro" id="IPR000055">
    <property type="entry name" value="Restrct_endonuc_typeI_TRD"/>
</dbReference>
<keyword evidence="5" id="KW-0540">Nuclease</keyword>
<dbReference type="PANTHER" id="PTHR30408">
    <property type="entry name" value="TYPE-1 RESTRICTION ENZYME ECOKI SPECIFICITY PROTEIN"/>
    <property type="match status" value="1"/>
</dbReference>
<feature type="domain" description="Type I restriction modification DNA specificity" evidence="4">
    <location>
        <begin position="15"/>
        <end position="192"/>
    </location>
</feature>
<keyword evidence="6" id="KW-1185">Reference proteome</keyword>
<dbReference type="REBASE" id="273049">
    <property type="entry name" value="S.Lsp52074ORF11560P"/>
</dbReference>
<reference evidence="6" key="1">
    <citation type="submission" date="2018-08" db="EMBL/GenBank/DDBJ databases">
        <title>Genome of Lactobacillus sp. HBUAS52074.</title>
        <authorList>
            <person name="Guo Z."/>
            <person name="Zhang Z.D."/>
        </authorList>
    </citation>
    <scope>NUCLEOTIDE SEQUENCE [LARGE SCALE GENOMIC DNA]</scope>
    <source>
        <strain evidence="6">HBUAS52074</strain>
    </source>
</reference>
<name>A0A386PXL2_9LACO</name>
<dbReference type="InterPro" id="IPR052021">
    <property type="entry name" value="Type-I_RS_S_subunit"/>
</dbReference>
<evidence type="ECO:0000313" key="5">
    <source>
        <dbReference type="EMBL" id="AYE39227.1"/>
    </source>
</evidence>
<accession>A0A386PXL2</accession>
<dbReference type="Gene3D" id="3.90.220.20">
    <property type="entry name" value="DNA methylase specificity domains"/>
    <property type="match status" value="2"/>
</dbReference>
<proteinExistence type="inferred from homology"/>
<protein>
    <submittedName>
        <fullName evidence="5">Restriction endonuclease subunit S</fullName>
    </submittedName>
</protein>
<keyword evidence="5" id="KW-0378">Hydrolase</keyword>
<dbReference type="CDD" id="cd17521">
    <property type="entry name" value="RMtype1_S_Sau13435ORF2165P_TRD2-CR2_like"/>
    <property type="match status" value="1"/>
</dbReference>
<dbReference type="Gene3D" id="1.10.287.1120">
    <property type="entry name" value="Bipartite methylase S protein"/>
    <property type="match status" value="1"/>
</dbReference>
<comment type="similarity">
    <text evidence="1">Belongs to the type-I restriction system S methylase family.</text>
</comment>
<evidence type="ECO:0000259" key="4">
    <source>
        <dbReference type="Pfam" id="PF01420"/>
    </source>
</evidence>
<keyword evidence="5" id="KW-0255">Endonuclease</keyword>
<dbReference type="KEGG" id="lzh:D1B17_11555"/>
<dbReference type="Proteomes" id="UP000267208">
    <property type="component" value="Chromosome"/>
</dbReference>
<keyword evidence="2" id="KW-0680">Restriction system</keyword>
<gene>
    <name evidence="5" type="ORF">D1B17_11555</name>
</gene>
<keyword evidence="3" id="KW-0238">DNA-binding</keyword>
<dbReference type="GO" id="GO:0004519">
    <property type="term" value="F:endonuclease activity"/>
    <property type="evidence" value="ECO:0007669"/>
    <property type="project" value="UniProtKB-KW"/>
</dbReference>
<dbReference type="RefSeq" id="WP_120143643.1">
    <property type="nucleotide sequence ID" value="NZ_CP031933.2"/>
</dbReference>
<dbReference type="PANTHER" id="PTHR30408:SF12">
    <property type="entry name" value="TYPE I RESTRICTION ENZYME MJAVIII SPECIFICITY SUBUNIT"/>
    <property type="match status" value="1"/>
</dbReference>
<evidence type="ECO:0000256" key="2">
    <source>
        <dbReference type="ARBA" id="ARBA00022747"/>
    </source>
</evidence>
<evidence type="ECO:0000256" key="1">
    <source>
        <dbReference type="ARBA" id="ARBA00010923"/>
    </source>
</evidence>
<dbReference type="GO" id="GO:0009307">
    <property type="term" value="P:DNA restriction-modification system"/>
    <property type="evidence" value="ECO:0007669"/>
    <property type="project" value="UniProtKB-KW"/>
</dbReference>
<dbReference type="InterPro" id="IPR044946">
    <property type="entry name" value="Restrct_endonuc_typeI_TRD_sf"/>
</dbReference>
<dbReference type="AlphaFoldDB" id="A0A386PXL2"/>
<evidence type="ECO:0000256" key="3">
    <source>
        <dbReference type="ARBA" id="ARBA00023125"/>
    </source>
</evidence>
<feature type="domain" description="Type I restriction modification DNA specificity" evidence="4">
    <location>
        <begin position="224"/>
        <end position="395"/>
    </location>
</feature>
<dbReference type="GO" id="GO:0003677">
    <property type="term" value="F:DNA binding"/>
    <property type="evidence" value="ECO:0007669"/>
    <property type="project" value="UniProtKB-KW"/>
</dbReference>
<evidence type="ECO:0000313" key="6">
    <source>
        <dbReference type="Proteomes" id="UP000267208"/>
    </source>
</evidence>
<dbReference type="SUPFAM" id="SSF116734">
    <property type="entry name" value="DNA methylase specificity domain"/>
    <property type="match status" value="2"/>
</dbReference>
<dbReference type="OrthoDB" id="9795776at2"/>
<dbReference type="EMBL" id="CP031933">
    <property type="protein sequence ID" value="AYE39227.1"/>
    <property type="molecule type" value="Genomic_DNA"/>
</dbReference>
<sequence>MDKRVPEVRFKGFTDDWEQHSLNDMAKSFMYGLNASSIPYDGVNKYLRITDIDDNSHKLIIDNLMSPNVKLEDSQDYLLKQGDILFARTGASVGKTYLYKKSDGIVFFAGFLIRMRTKEVYNEQFVFQNTLTEKYNNFVQITSQRSGQPGINAKEYSQFHLYAPTEMNEQNKVGSITEKLDLLIGLYQKKLNLYESLKKYLLQNLFPSDGEKIPNVRFADFSGDWEQHKFSELYEKTTEKNDLSFSSSKIISVANMYYKSEQSINSTDKYMKTYNVFREGDIAYEGHKNKNFSYGRFVENDIGNGIVSHVFDVFRPKENYDLYFWKYLINNENIMGNILRRVTTKATMMNNLVSRDFLKQKIRTSNYTEQKKVGTFLKKLDDLINIQRDRLAFLEEIKRYYLQKLFI</sequence>
<dbReference type="Pfam" id="PF01420">
    <property type="entry name" value="Methylase_S"/>
    <property type="match status" value="2"/>
</dbReference>